<evidence type="ECO:0000313" key="1">
    <source>
        <dbReference type="EMBL" id="KAF9066186.1"/>
    </source>
</evidence>
<feature type="non-terminal residue" evidence="1">
    <location>
        <position position="61"/>
    </location>
</feature>
<organism evidence="1 2">
    <name type="scientific">Rhodocollybia butyracea</name>
    <dbReference type="NCBI Taxonomy" id="206335"/>
    <lineage>
        <taxon>Eukaryota</taxon>
        <taxon>Fungi</taxon>
        <taxon>Dikarya</taxon>
        <taxon>Basidiomycota</taxon>
        <taxon>Agaricomycotina</taxon>
        <taxon>Agaricomycetes</taxon>
        <taxon>Agaricomycetidae</taxon>
        <taxon>Agaricales</taxon>
        <taxon>Marasmiineae</taxon>
        <taxon>Omphalotaceae</taxon>
        <taxon>Rhodocollybia</taxon>
    </lineage>
</organism>
<comment type="caution">
    <text evidence="1">The sequence shown here is derived from an EMBL/GenBank/DDBJ whole genome shotgun (WGS) entry which is preliminary data.</text>
</comment>
<keyword evidence="2" id="KW-1185">Reference proteome</keyword>
<evidence type="ECO:0000313" key="2">
    <source>
        <dbReference type="Proteomes" id="UP000772434"/>
    </source>
</evidence>
<accession>A0A9P5PIR3</accession>
<dbReference type="Proteomes" id="UP000772434">
    <property type="component" value="Unassembled WGS sequence"/>
</dbReference>
<sequence length="61" mass="7201">YRKYHAEWVRGLSTFFPLACEGKIKPNIHTAGHIYDFLLLFGPVMSWWCFPFERLIGALQK</sequence>
<dbReference type="AlphaFoldDB" id="A0A9P5PIR3"/>
<feature type="non-terminal residue" evidence="1">
    <location>
        <position position="1"/>
    </location>
</feature>
<dbReference type="EMBL" id="JADNRY010000091">
    <property type="protein sequence ID" value="KAF9066186.1"/>
    <property type="molecule type" value="Genomic_DNA"/>
</dbReference>
<name>A0A9P5PIR3_9AGAR</name>
<proteinExistence type="predicted"/>
<gene>
    <name evidence="1" type="ORF">BDP27DRAFT_1150464</name>
</gene>
<dbReference type="OrthoDB" id="3247418at2759"/>
<reference evidence="1" key="1">
    <citation type="submission" date="2020-11" db="EMBL/GenBank/DDBJ databases">
        <authorList>
            <consortium name="DOE Joint Genome Institute"/>
            <person name="Ahrendt S."/>
            <person name="Riley R."/>
            <person name="Andreopoulos W."/>
            <person name="Labutti K."/>
            <person name="Pangilinan J."/>
            <person name="Ruiz-Duenas F.J."/>
            <person name="Barrasa J.M."/>
            <person name="Sanchez-Garcia M."/>
            <person name="Camarero S."/>
            <person name="Miyauchi S."/>
            <person name="Serrano A."/>
            <person name="Linde D."/>
            <person name="Babiker R."/>
            <person name="Drula E."/>
            <person name="Ayuso-Fernandez I."/>
            <person name="Pacheco R."/>
            <person name="Padilla G."/>
            <person name="Ferreira P."/>
            <person name="Barriuso J."/>
            <person name="Kellner H."/>
            <person name="Castanera R."/>
            <person name="Alfaro M."/>
            <person name="Ramirez L."/>
            <person name="Pisabarro A.G."/>
            <person name="Kuo A."/>
            <person name="Tritt A."/>
            <person name="Lipzen A."/>
            <person name="He G."/>
            <person name="Yan M."/>
            <person name="Ng V."/>
            <person name="Cullen D."/>
            <person name="Martin F."/>
            <person name="Rosso M.-N."/>
            <person name="Henrissat B."/>
            <person name="Hibbett D."/>
            <person name="Martinez A.T."/>
            <person name="Grigoriev I.V."/>
        </authorList>
    </citation>
    <scope>NUCLEOTIDE SEQUENCE</scope>
    <source>
        <strain evidence="1">AH 40177</strain>
    </source>
</reference>
<protein>
    <submittedName>
        <fullName evidence="1">Uncharacterized protein</fullName>
    </submittedName>
</protein>